<dbReference type="EMBL" id="KB207106">
    <property type="protein sequence ID" value="ELP84873.1"/>
    <property type="molecule type" value="Genomic_DNA"/>
</dbReference>
<keyword evidence="2 3" id="KW-0067">ATP-binding</keyword>
<keyword evidence="7" id="KW-0808">Transferase</keyword>
<dbReference type="InterPro" id="IPR053215">
    <property type="entry name" value="TKL_Ser/Thr_kinase"/>
</dbReference>
<organism evidence="7 8">
    <name type="scientific">Entamoeba invadens IP1</name>
    <dbReference type="NCBI Taxonomy" id="370355"/>
    <lineage>
        <taxon>Eukaryota</taxon>
        <taxon>Amoebozoa</taxon>
        <taxon>Evosea</taxon>
        <taxon>Archamoebae</taxon>
        <taxon>Mastigamoebida</taxon>
        <taxon>Entamoebidae</taxon>
        <taxon>Entamoeba</taxon>
    </lineage>
</organism>
<feature type="chain" id="PRO_5003973527" evidence="5">
    <location>
        <begin position="17"/>
        <end position="1626"/>
    </location>
</feature>
<dbReference type="PROSITE" id="PS00107">
    <property type="entry name" value="PROTEIN_KINASE_ATP"/>
    <property type="match status" value="1"/>
</dbReference>
<dbReference type="VEuPathDB" id="AmoebaDB:EIN_284490"/>
<proteinExistence type="predicted"/>
<dbReference type="GeneID" id="14883816"/>
<evidence type="ECO:0000256" key="3">
    <source>
        <dbReference type="PROSITE-ProRule" id="PRU10141"/>
    </source>
</evidence>
<dbReference type="GO" id="GO:0004709">
    <property type="term" value="F:MAP kinase kinase kinase activity"/>
    <property type="evidence" value="ECO:0007669"/>
    <property type="project" value="UniProtKB-EC"/>
</dbReference>
<sequence length="1626" mass="180581">MALILLIFLSTSYSQSFNNKTYNICENTGGGFYDVPSGVNTITDSCDLIRLSIGEESKLVLSQGVSVNVIESVVVSKTGELTLKDNSSLTTENNTTVDFYDNSSATMNEESLINATTLNFKGRASLILTENSSIILQDAFNAFVLSNIVMTGKSFIDTNSFLVYDKVSLTLRNESYIKTVINPKFRGGVVWFRDSSKIEYTLSTRDLNIYGDSLFCMTDDASIEAAGSVTVAESCEVRLMGRVKVNIASSFNINVNANAFLNESVAVTTKSFNLNNFAVVEIAGSVTIKVINNFKVAGQAFYTLKDHALMTMKNINLNGGAMNMYDDTTMTATTVLSMTNYMSLNLFNTSVITCGGVSFLQNQRTALFAQTKLSSTSSAQNIVSGGVVTLYNESIFETKKTLQMNGNGSIELYDESRLNVNTNIKMIDQSQLSSYGESTVITINITMSGDALLKVCGKSKTEPSGLVTLGENSMIVIEDNGLFAIKDIVMENGTTLVLKSENNMNCATFETFNAVGGNVEINGNSFIKGKTLKSSFNIIDLKKRVIGAFPLFIVDTIEHIEIGEVKGDTLDLVSSPNPITIDPLPNGTFLLQERRLLRYGNASDPTNVVYCHMKVNEVADASYIEPHCPCTGIHCVAVPDQTLGSVIINIDEIVIGMQRVGAGITFGEMVRNSTILFKDALMILHGKNSLPTKLATSIEFSIDEETYRVDGSGVEFIEYIVNNEVNPKTVSVISSTIPLVFMSKNGYIVGNKVYEYLYYNPTNNTLNTIHETDPICEDGFIKIDKKCVSDENCKQANGEWCVKCYDGYVGGKNKKCYIPDDHCQIVAMNLCSLCSPNSSYVNVGGTCTEISDYSLKDDVHIISCQPKFYLDEGTCKSCLTKYLNCDLCDSVKCFRCSSTYELSSDNTCVKSQCGTVGYEMDENGKCYKLSGKCGTSVNGVCMKCETGEILDNTRECVTSKDTLCEQSSSNGCHKCISGYFSNSILQCDKCDETCASCYNKTTQCTSCPENRFLNTKNHTCDTNDTFYYSCDKISVDGQFCVRCKSGFYKTGTTCLQCKESCGTCLDGNSCLTCGPLYFMTIVGECLLKSSVEGCQKEVTSDGCSACVDGYYIYQGNQCKKCNTTCSTCEDDEMCTSCKDGYIIENNECVNYQIVDKCVEARDSKCTKCTFWHRPVSYGQYCEAHVVWWVVLLIILFFILLVFSIITLIIYILRVLTDRKRRKIQEKNTSIFRIDKSNVEFKNIGGGFIIDHTILDYNDENEEIPVGVETKMLVCVGNVTEPLVKMQFTTKNVPEKYSIRVVPDLVVLKKGEGCEFNICITPLCMCYVDDIMLLHVENIHSGKGRSVEIGLEASTGISSRLNPEELLRNTKIGEGSFGVVYSGEFRGNKVAIKVMKEGNNTEEAMNEFEHEVEMLDKFRSDYIIHFYGAVFIPTKTCLVTEFAEHGSLYSLIKTKKVHKIELRVRFLIDAGRGIEYLHNNGILHRDIKPDNILIFSYDLKENVLAKLTDFGSSRNINMLMTNMTFTKGIGTPVYMAPEILNQEHYKKEADVYSFGVTMFECLSWRTAFPKSEYPFSWKIAETIISGKRPERTPNVPQKYYDIITHTWAQTPSERFTIQEVIKQLVTA</sequence>
<evidence type="ECO:0000259" key="6">
    <source>
        <dbReference type="PROSITE" id="PS50011"/>
    </source>
</evidence>
<name>L7FLY8_ENTIV</name>
<dbReference type="PROSITE" id="PS00108">
    <property type="entry name" value="PROTEIN_KINASE_ST"/>
    <property type="match status" value="1"/>
</dbReference>
<keyword evidence="4" id="KW-0472">Membrane</keyword>
<reference evidence="7 8" key="1">
    <citation type="submission" date="2012-10" db="EMBL/GenBank/DDBJ databases">
        <authorList>
            <person name="Zafar N."/>
            <person name="Inman J."/>
            <person name="Hall N."/>
            <person name="Lorenzi H."/>
            <person name="Caler E."/>
        </authorList>
    </citation>
    <scope>NUCLEOTIDE SEQUENCE [LARGE SCALE GENOMIC DNA]</scope>
    <source>
        <strain evidence="7 8">IP1</strain>
    </source>
</reference>
<keyword evidence="4" id="KW-0812">Transmembrane</keyword>
<dbReference type="KEGG" id="eiv:EIN_284490"/>
<dbReference type="PANTHER" id="PTHR45756:SF1">
    <property type="entry name" value="PROTEIN KINASE DOMAIN CONTAINING PROTEIN"/>
    <property type="match status" value="1"/>
</dbReference>
<dbReference type="InterPro" id="IPR017441">
    <property type="entry name" value="Protein_kinase_ATP_BS"/>
</dbReference>
<dbReference type="RefSeq" id="XP_004184219.1">
    <property type="nucleotide sequence ID" value="XM_004184171.1"/>
</dbReference>
<evidence type="ECO:0000313" key="8">
    <source>
        <dbReference type="Proteomes" id="UP000014680"/>
    </source>
</evidence>
<dbReference type="InterPro" id="IPR009030">
    <property type="entry name" value="Growth_fac_rcpt_cys_sf"/>
</dbReference>
<dbReference type="Proteomes" id="UP000014680">
    <property type="component" value="Unassembled WGS sequence"/>
</dbReference>
<dbReference type="PANTHER" id="PTHR45756">
    <property type="entry name" value="PALMITOYLTRANSFERASE"/>
    <property type="match status" value="1"/>
</dbReference>
<dbReference type="SUPFAM" id="SSF57184">
    <property type="entry name" value="Growth factor receptor domain"/>
    <property type="match status" value="2"/>
</dbReference>
<dbReference type="EC" id="2.7.11.25" evidence="7"/>
<dbReference type="PROSITE" id="PS50011">
    <property type="entry name" value="PROTEIN_KINASE_DOM"/>
    <property type="match status" value="1"/>
</dbReference>
<dbReference type="InterPro" id="IPR000719">
    <property type="entry name" value="Prot_kinase_dom"/>
</dbReference>
<feature type="signal peptide" evidence="5">
    <location>
        <begin position="1"/>
        <end position="16"/>
    </location>
</feature>
<gene>
    <name evidence="7" type="ORF">EIN_284490</name>
</gene>
<evidence type="ECO:0000256" key="1">
    <source>
        <dbReference type="ARBA" id="ARBA00022741"/>
    </source>
</evidence>
<evidence type="ECO:0000256" key="5">
    <source>
        <dbReference type="SAM" id="SignalP"/>
    </source>
</evidence>
<keyword evidence="5" id="KW-0732">Signal</keyword>
<dbReference type="Gene3D" id="1.10.510.10">
    <property type="entry name" value="Transferase(Phosphotransferase) domain 1"/>
    <property type="match status" value="1"/>
</dbReference>
<keyword evidence="1 3" id="KW-0547">Nucleotide-binding</keyword>
<dbReference type="GO" id="GO:0005524">
    <property type="term" value="F:ATP binding"/>
    <property type="evidence" value="ECO:0007669"/>
    <property type="project" value="UniProtKB-UniRule"/>
</dbReference>
<feature type="transmembrane region" description="Helical" evidence="4">
    <location>
        <begin position="1185"/>
        <end position="1212"/>
    </location>
</feature>
<dbReference type="Pfam" id="PF00069">
    <property type="entry name" value="Pkinase"/>
    <property type="match status" value="1"/>
</dbReference>
<evidence type="ECO:0000313" key="7">
    <source>
        <dbReference type="EMBL" id="ELP84873.1"/>
    </source>
</evidence>
<dbReference type="SUPFAM" id="SSF56112">
    <property type="entry name" value="Protein kinase-like (PK-like)"/>
    <property type="match status" value="1"/>
</dbReference>
<dbReference type="SMART" id="SM00220">
    <property type="entry name" value="S_TKc"/>
    <property type="match status" value="1"/>
</dbReference>
<dbReference type="InterPro" id="IPR006212">
    <property type="entry name" value="Furin_repeat"/>
</dbReference>
<dbReference type="InterPro" id="IPR011009">
    <property type="entry name" value="Kinase-like_dom_sf"/>
</dbReference>
<dbReference type="SMART" id="SM00261">
    <property type="entry name" value="FU"/>
    <property type="match status" value="3"/>
</dbReference>
<dbReference type="OrthoDB" id="30325at2759"/>
<keyword evidence="7" id="KW-0418">Kinase</keyword>
<dbReference type="Gene3D" id="2.10.220.10">
    <property type="entry name" value="Hormone Receptor, Insulin-like Growth Factor Receptor 1, Chain A, domain 2"/>
    <property type="match status" value="1"/>
</dbReference>
<feature type="domain" description="Protein kinase" evidence="6">
    <location>
        <begin position="1365"/>
        <end position="1625"/>
    </location>
</feature>
<keyword evidence="4" id="KW-1133">Transmembrane helix</keyword>
<dbReference type="InterPro" id="IPR008271">
    <property type="entry name" value="Ser/Thr_kinase_AS"/>
</dbReference>
<feature type="binding site" evidence="3">
    <location>
        <position position="1392"/>
    </location>
    <ligand>
        <name>ATP</name>
        <dbReference type="ChEBI" id="CHEBI:30616"/>
    </ligand>
</feature>
<keyword evidence="8" id="KW-1185">Reference proteome</keyword>
<protein>
    <submittedName>
        <fullName evidence="7">Protein serine/threonine kinase, putative</fullName>
        <ecNumber evidence="7">2.7.11.25</ecNumber>
    </submittedName>
</protein>
<evidence type="ECO:0000256" key="4">
    <source>
        <dbReference type="SAM" id="Phobius"/>
    </source>
</evidence>
<accession>L7FLY8</accession>
<dbReference type="CDD" id="cd13999">
    <property type="entry name" value="STKc_MAP3K-like"/>
    <property type="match status" value="1"/>
</dbReference>
<evidence type="ECO:0000256" key="2">
    <source>
        <dbReference type="ARBA" id="ARBA00022840"/>
    </source>
</evidence>